<sequence length="95" mass="10060">MVDGRPRRGAVWGAGRLRGLAAAGGSPPAALPEARLEGPWLDLEVPPCELRPEFSLVPGQSFGWKRVAADRWLGVLGSGVVLIRQSAETTLTSTL</sequence>
<name>A0ABN9RP81_9DINO</name>
<protein>
    <submittedName>
        <fullName evidence="1">Uncharacterized protein</fullName>
    </submittedName>
</protein>
<evidence type="ECO:0000313" key="2">
    <source>
        <dbReference type="Proteomes" id="UP001189429"/>
    </source>
</evidence>
<gene>
    <name evidence="1" type="ORF">PCOR1329_LOCUS22210</name>
</gene>
<proteinExistence type="predicted"/>
<dbReference type="SUPFAM" id="SSF55945">
    <property type="entry name" value="TATA-box binding protein-like"/>
    <property type="match status" value="1"/>
</dbReference>
<accession>A0ABN9RP81</accession>
<evidence type="ECO:0000313" key="1">
    <source>
        <dbReference type="EMBL" id="CAK0820593.1"/>
    </source>
</evidence>
<keyword evidence="2" id="KW-1185">Reference proteome</keyword>
<feature type="non-terminal residue" evidence="1">
    <location>
        <position position="95"/>
    </location>
</feature>
<dbReference type="Proteomes" id="UP001189429">
    <property type="component" value="Unassembled WGS sequence"/>
</dbReference>
<dbReference type="Gene3D" id="3.30.310.40">
    <property type="match status" value="1"/>
</dbReference>
<organism evidence="1 2">
    <name type="scientific">Prorocentrum cordatum</name>
    <dbReference type="NCBI Taxonomy" id="2364126"/>
    <lineage>
        <taxon>Eukaryota</taxon>
        <taxon>Sar</taxon>
        <taxon>Alveolata</taxon>
        <taxon>Dinophyceae</taxon>
        <taxon>Prorocentrales</taxon>
        <taxon>Prorocentraceae</taxon>
        <taxon>Prorocentrum</taxon>
    </lineage>
</organism>
<reference evidence="1" key="1">
    <citation type="submission" date="2023-10" db="EMBL/GenBank/DDBJ databases">
        <authorList>
            <person name="Chen Y."/>
            <person name="Shah S."/>
            <person name="Dougan E. K."/>
            <person name="Thang M."/>
            <person name="Chan C."/>
        </authorList>
    </citation>
    <scope>NUCLEOTIDE SEQUENCE [LARGE SCALE GENOMIC DNA]</scope>
</reference>
<dbReference type="EMBL" id="CAUYUJ010007385">
    <property type="protein sequence ID" value="CAK0820593.1"/>
    <property type="molecule type" value="Genomic_DNA"/>
</dbReference>
<comment type="caution">
    <text evidence="1">The sequence shown here is derived from an EMBL/GenBank/DDBJ whole genome shotgun (WGS) entry which is preliminary data.</text>
</comment>